<keyword evidence="6" id="KW-1185">Reference proteome</keyword>
<dbReference type="EMBL" id="LRIE01000079">
    <property type="protein sequence ID" value="KZM34506.1"/>
    <property type="molecule type" value="Genomic_DNA"/>
</dbReference>
<keyword evidence="1" id="KW-0812">Transmembrane</keyword>
<dbReference type="InterPro" id="IPR012495">
    <property type="entry name" value="TadE-like_dom"/>
</dbReference>
<dbReference type="Proteomes" id="UP000093412">
    <property type="component" value="Unassembled WGS sequence"/>
</dbReference>
<dbReference type="STRING" id="43678.OJAG_28050"/>
<feature type="domain" description="TadE-like" evidence="2">
    <location>
        <begin position="16"/>
        <end position="58"/>
    </location>
</feature>
<evidence type="ECO:0000313" key="6">
    <source>
        <dbReference type="Proteomes" id="UP000093412"/>
    </source>
</evidence>
<accession>A0A163QTE7</accession>
<evidence type="ECO:0000256" key="1">
    <source>
        <dbReference type="SAM" id="Phobius"/>
    </source>
</evidence>
<evidence type="ECO:0000259" key="2">
    <source>
        <dbReference type="Pfam" id="PF07811"/>
    </source>
</evidence>
<dbReference type="Pfam" id="PF07811">
    <property type="entry name" value="TadE"/>
    <property type="match status" value="1"/>
</dbReference>
<dbReference type="Proteomes" id="UP000076447">
    <property type="component" value="Unassembled WGS sequence"/>
</dbReference>
<gene>
    <name evidence="4" type="ORF">OERS_12570</name>
    <name evidence="3" type="ORF">OJAG_28050</name>
</gene>
<sequence>MGRDADRGAARGAEDGSAVVDFVLVSVLVVVLLLGVVQVVLVLHVRAVVIDSAAEGARLAGRADRTPADGVERTQQLIDAALSERFAQDVTAREVELEGLPVVEVTVTAPFPVVGLLGPAGTLTVSGHALSEEP</sequence>
<dbReference type="RefSeq" id="WP_068625133.1">
    <property type="nucleotide sequence ID" value="NZ_LRIE01000079.1"/>
</dbReference>
<name>A0A163QTE7_9CELL</name>
<evidence type="ECO:0000313" key="5">
    <source>
        <dbReference type="Proteomes" id="UP000076447"/>
    </source>
</evidence>
<dbReference type="EMBL" id="MAQA01000010">
    <property type="protein sequence ID" value="OCI32103.1"/>
    <property type="molecule type" value="Genomic_DNA"/>
</dbReference>
<comment type="caution">
    <text evidence="3">The sequence shown here is derived from an EMBL/GenBank/DDBJ whole genome shotgun (WGS) entry which is preliminary data.</text>
</comment>
<keyword evidence="1" id="KW-0472">Membrane</keyword>
<proteinExistence type="predicted"/>
<evidence type="ECO:0000313" key="3">
    <source>
        <dbReference type="EMBL" id="KZM34506.1"/>
    </source>
</evidence>
<feature type="transmembrane region" description="Helical" evidence="1">
    <location>
        <begin position="22"/>
        <end position="43"/>
    </location>
</feature>
<dbReference type="AlphaFoldDB" id="A0A163QTE7"/>
<reference evidence="4 6" key="2">
    <citation type="submission" date="2016-06" db="EMBL/GenBank/DDBJ databases">
        <title>Genome sequence of Oerskovia enterophila DSM 43852.</title>
        <authorList>
            <person name="Poehlein A."/>
            <person name="Jag V."/>
            <person name="Bengelsdorf F.R."/>
            <person name="Daniel R."/>
            <person name="Duerre P."/>
        </authorList>
    </citation>
    <scope>NUCLEOTIDE SEQUENCE [LARGE SCALE GENOMIC DNA]</scope>
    <source>
        <strain evidence="4 6">DSM 43852</strain>
    </source>
</reference>
<evidence type="ECO:0000313" key="4">
    <source>
        <dbReference type="EMBL" id="OCI32103.1"/>
    </source>
</evidence>
<organism evidence="3 5">
    <name type="scientific">Oerskovia enterophila</name>
    <dbReference type="NCBI Taxonomy" id="43678"/>
    <lineage>
        <taxon>Bacteria</taxon>
        <taxon>Bacillati</taxon>
        <taxon>Actinomycetota</taxon>
        <taxon>Actinomycetes</taxon>
        <taxon>Micrococcales</taxon>
        <taxon>Cellulomonadaceae</taxon>
        <taxon>Oerskovia</taxon>
    </lineage>
</organism>
<dbReference type="OrthoDB" id="3254574at2"/>
<dbReference type="PATRIC" id="fig|43678.3.peg.2934"/>
<protein>
    <submittedName>
        <fullName evidence="3">TadE-like protein</fullName>
    </submittedName>
</protein>
<reference evidence="3 5" key="1">
    <citation type="submission" date="2016-01" db="EMBL/GenBank/DDBJ databases">
        <title>Genome sequence of Oerskovia enterophila VJag, an agar and cellulose degrading bacterium.</title>
        <authorList>
            <person name="Poehlein A."/>
            <person name="Jag V."/>
            <person name="Bengelsdorf F."/>
            <person name="Duerre P."/>
            <person name="Daniel R."/>
        </authorList>
    </citation>
    <scope>NUCLEOTIDE SEQUENCE [LARGE SCALE GENOMIC DNA]</scope>
    <source>
        <strain evidence="3 5">VJag</strain>
    </source>
</reference>
<keyword evidence="1" id="KW-1133">Transmembrane helix</keyword>